<feature type="transmembrane region" description="Helical" evidence="11">
    <location>
        <begin position="374"/>
        <end position="392"/>
    </location>
</feature>
<comment type="subcellular location">
    <subcellularLocation>
        <location evidence="1">Membrane</location>
        <topology evidence="1">Multi-pass membrane protein</topology>
    </subcellularLocation>
</comment>
<feature type="transmembrane region" description="Helical" evidence="11">
    <location>
        <begin position="164"/>
        <end position="187"/>
    </location>
</feature>
<feature type="transmembrane region" description="Helical" evidence="11">
    <location>
        <begin position="199"/>
        <end position="221"/>
    </location>
</feature>
<dbReference type="GO" id="GO:0015297">
    <property type="term" value="F:antiporter activity"/>
    <property type="evidence" value="ECO:0007669"/>
    <property type="project" value="UniProtKB-KW"/>
</dbReference>
<keyword evidence="3" id="KW-0050">Antiport</keyword>
<feature type="transmembrane region" description="Helical" evidence="11">
    <location>
        <begin position="314"/>
        <end position="336"/>
    </location>
</feature>
<dbReference type="Pfam" id="PF02254">
    <property type="entry name" value="TrkA_N"/>
    <property type="match status" value="1"/>
</dbReference>
<evidence type="ECO:0000313" key="14">
    <source>
        <dbReference type="Proteomes" id="UP000273982"/>
    </source>
</evidence>
<dbReference type="PANTHER" id="PTHR46157:SF4">
    <property type="entry name" value="K(+) EFFLUX ANTIPORTER 3, CHLOROPLASTIC"/>
    <property type="match status" value="1"/>
</dbReference>
<feature type="transmembrane region" description="Helical" evidence="11">
    <location>
        <begin position="131"/>
        <end position="152"/>
    </location>
</feature>
<feature type="transmembrane region" description="Helical" evidence="11">
    <location>
        <begin position="101"/>
        <end position="125"/>
    </location>
</feature>
<feature type="domain" description="RCK N-terminal" evidence="12">
    <location>
        <begin position="423"/>
        <end position="540"/>
    </location>
</feature>
<evidence type="ECO:0000256" key="1">
    <source>
        <dbReference type="ARBA" id="ARBA00004141"/>
    </source>
</evidence>
<feature type="transmembrane region" description="Helical" evidence="11">
    <location>
        <begin position="283"/>
        <end position="302"/>
    </location>
</feature>
<evidence type="ECO:0000256" key="8">
    <source>
        <dbReference type="ARBA" id="ARBA00023065"/>
    </source>
</evidence>
<feature type="transmembrane region" description="Helical" evidence="11">
    <location>
        <begin position="253"/>
        <end position="271"/>
    </location>
</feature>
<dbReference type="AlphaFoldDB" id="A0A3G8M9X1"/>
<organism evidence="13 14">
    <name type="scientific">Methylocystis rosea</name>
    <dbReference type="NCBI Taxonomy" id="173366"/>
    <lineage>
        <taxon>Bacteria</taxon>
        <taxon>Pseudomonadati</taxon>
        <taxon>Pseudomonadota</taxon>
        <taxon>Alphaproteobacteria</taxon>
        <taxon>Hyphomicrobiales</taxon>
        <taxon>Methylocystaceae</taxon>
        <taxon>Methylocystis</taxon>
    </lineage>
</organism>
<dbReference type="Gene3D" id="1.20.1530.20">
    <property type="match status" value="1"/>
</dbReference>
<keyword evidence="7 11" id="KW-1133">Transmembrane helix</keyword>
<feature type="region of interest" description="Disordered" evidence="10">
    <location>
        <begin position="582"/>
        <end position="618"/>
    </location>
</feature>
<dbReference type="InterPro" id="IPR003148">
    <property type="entry name" value="RCK_N"/>
</dbReference>
<dbReference type="RefSeq" id="WP_124739570.1">
    <property type="nucleotide sequence ID" value="NZ_CP034086.1"/>
</dbReference>
<evidence type="ECO:0000256" key="5">
    <source>
        <dbReference type="ARBA" id="ARBA00022692"/>
    </source>
</evidence>
<dbReference type="GO" id="GO:0006813">
    <property type="term" value="P:potassium ion transport"/>
    <property type="evidence" value="ECO:0007669"/>
    <property type="project" value="UniProtKB-KW"/>
</dbReference>
<keyword evidence="2" id="KW-0813">Transport</keyword>
<evidence type="ECO:0000256" key="6">
    <source>
        <dbReference type="ARBA" id="ARBA00022958"/>
    </source>
</evidence>
<evidence type="ECO:0000313" key="13">
    <source>
        <dbReference type="EMBL" id="AZG77940.1"/>
    </source>
</evidence>
<feature type="transmembrane region" description="Helical" evidence="11">
    <location>
        <begin position="348"/>
        <end position="368"/>
    </location>
</feature>
<dbReference type="EMBL" id="CP034086">
    <property type="protein sequence ID" value="AZG77940.1"/>
    <property type="molecule type" value="Genomic_DNA"/>
</dbReference>
<evidence type="ECO:0000256" key="7">
    <source>
        <dbReference type="ARBA" id="ARBA00022989"/>
    </source>
</evidence>
<dbReference type="InterPro" id="IPR006153">
    <property type="entry name" value="Cation/H_exchanger_TM"/>
</dbReference>
<keyword evidence="6" id="KW-0630">Potassium</keyword>
<dbReference type="InterPro" id="IPR038770">
    <property type="entry name" value="Na+/solute_symporter_sf"/>
</dbReference>
<feature type="transmembrane region" description="Helical" evidence="11">
    <location>
        <begin position="74"/>
        <end position="92"/>
    </location>
</feature>
<evidence type="ECO:0000256" key="2">
    <source>
        <dbReference type="ARBA" id="ARBA00022448"/>
    </source>
</evidence>
<dbReference type="InterPro" id="IPR036291">
    <property type="entry name" value="NAD(P)-bd_dom_sf"/>
</dbReference>
<evidence type="ECO:0000256" key="9">
    <source>
        <dbReference type="ARBA" id="ARBA00023136"/>
    </source>
</evidence>
<feature type="compositionally biased region" description="Basic residues" evidence="10">
    <location>
        <begin position="592"/>
        <end position="607"/>
    </location>
</feature>
<dbReference type="PROSITE" id="PS51201">
    <property type="entry name" value="RCK_N"/>
    <property type="match status" value="1"/>
</dbReference>
<evidence type="ECO:0000259" key="12">
    <source>
        <dbReference type="PROSITE" id="PS51201"/>
    </source>
</evidence>
<evidence type="ECO:0000256" key="11">
    <source>
        <dbReference type="SAM" id="Phobius"/>
    </source>
</evidence>
<keyword evidence="5 11" id="KW-0812">Transmembrane</keyword>
<proteinExistence type="predicted"/>
<dbReference type="PANTHER" id="PTHR46157">
    <property type="entry name" value="K(+) EFFLUX ANTIPORTER 3, CHLOROPLASTIC"/>
    <property type="match status" value="1"/>
</dbReference>
<dbReference type="SUPFAM" id="SSF51735">
    <property type="entry name" value="NAD(P)-binding Rossmann-fold domains"/>
    <property type="match status" value="1"/>
</dbReference>
<feature type="transmembrane region" description="Helical" evidence="11">
    <location>
        <begin position="12"/>
        <end position="28"/>
    </location>
</feature>
<keyword evidence="4" id="KW-0633">Potassium transport</keyword>
<dbReference type="GO" id="GO:0005886">
    <property type="term" value="C:plasma membrane"/>
    <property type="evidence" value="ECO:0007669"/>
    <property type="project" value="TreeGrafter"/>
</dbReference>
<evidence type="ECO:0000256" key="4">
    <source>
        <dbReference type="ARBA" id="ARBA00022538"/>
    </source>
</evidence>
<dbReference type="KEGG" id="mros:EHO51_15030"/>
<dbReference type="Pfam" id="PF00999">
    <property type="entry name" value="Na_H_Exchanger"/>
    <property type="match status" value="1"/>
</dbReference>
<keyword evidence="9 11" id="KW-0472">Membrane</keyword>
<dbReference type="GO" id="GO:1902600">
    <property type="term" value="P:proton transmembrane transport"/>
    <property type="evidence" value="ECO:0007669"/>
    <property type="project" value="InterPro"/>
</dbReference>
<feature type="compositionally biased region" description="Basic and acidic residues" evidence="10">
    <location>
        <begin position="582"/>
        <end position="591"/>
    </location>
</feature>
<reference evidence="13 14" key="1">
    <citation type="submission" date="2018-11" db="EMBL/GenBank/DDBJ databases">
        <title>Genome squencing of methanotrophic bacteria isolated from alkaline groundwater in Korea.</title>
        <authorList>
            <person name="Nguyen L.N."/>
        </authorList>
    </citation>
    <scope>NUCLEOTIDE SEQUENCE [LARGE SCALE GENOMIC DNA]</scope>
    <source>
        <strain evidence="13 14">GW6</strain>
    </source>
</reference>
<feature type="transmembrane region" description="Helical" evidence="11">
    <location>
        <begin position="228"/>
        <end position="247"/>
    </location>
</feature>
<gene>
    <name evidence="13" type="ORF">EHO51_15030</name>
</gene>
<keyword evidence="8" id="KW-0406">Ion transport</keyword>
<dbReference type="Gene3D" id="3.40.50.720">
    <property type="entry name" value="NAD(P)-binding Rossmann-like Domain"/>
    <property type="match status" value="1"/>
</dbReference>
<dbReference type="Proteomes" id="UP000273982">
    <property type="component" value="Chromosome"/>
</dbReference>
<protein>
    <submittedName>
        <fullName evidence="13">Potassium transporter TrkA</fullName>
    </submittedName>
</protein>
<accession>A0A3G8M9X1</accession>
<evidence type="ECO:0000256" key="10">
    <source>
        <dbReference type="SAM" id="MobiDB-lite"/>
    </source>
</evidence>
<sequence length="618" mass="66209">MTGSLHLESYREALVFLATAGVVVPLFHRIKVSPVLGFLFAGVVLGPFGLGRLAGDHEWARNFTITNVEGVSNLAEFGLVFLLFMIGLELSWERLARMRRLVFGLGLAQVVVCASVLAAVGYYYFHVELGPAILMGLALAMSSTAVVLPVLAEARRLNKTSGRVAFSVLLFQDLAVAPALFLVSALAEAKNGGFTGEQAAWAFGRAFLAMGALIFIGRLLLRPLFRMVAAVQLTELFMAACLLVVIGEAALSAAAGFSMGLGAFIAGLLLAETEFRREVEVTIEPFKGLLLGLFFVSVGAGLDMGAVAADPVPIFIYAAGLIAVKGAIIFILARLFGVEWRPSAEASLLLAPGGEFAFALLTSAMAVGVLPGHYGADAMIVVTISIFAIPLLGRIGAALVPPATEAEEEQLYEDLAPAAEVAEDRVVVVGYGRIGSLVGEMLKRHDIPFVAVENVVSLVTAGREDGVEIYWGNATRREFLMRCGVAQARALVVTIENVHAAGEIVRLAHEIRGDLTIVARARDADHATELYKLGATDAIPETVEASLQLAETVLVDIGVPMGFVIASIHEKRDEFRKLLQPSDDKTRARHAERNRKIRREHTRRRISGRAAEESGEEA</sequence>
<feature type="transmembrane region" description="Helical" evidence="11">
    <location>
        <begin position="35"/>
        <end position="54"/>
    </location>
</feature>
<name>A0A3G8M9X1_9HYPH</name>
<evidence type="ECO:0000256" key="3">
    <source>
        <dbReference type="ARBA" id="ARBA00022449"/>
    </source>
</evidence>